<dbReference type="Pfam" id="PF10099">
    <property type="entry name" value="RskA_C"/>
    <property type="match status" value="1"/>
</dbReference>
<dbReference type="EMBL" id="JAENJH010000007">
    <property type="protein sequence ID" value="MBK1787755.1"/>
    <property type="molecule type" value="Genomic_DNA"/>
</dbReference>
<evidence type="ECO:0000256" key="2">
    <source>
        <dbReference type="ARBA" id="ARBA00004236"/>
    </source>
</evidence>
<keyword evidence="6" id="KW-0805">Transcription regulation</keyword>
<gene>
    <name evidence="16" type="ORF">JHE00_25790</name>
</gene>
<keyword evidence="7 13" id="KW-0472">Membrane</keyword>
<evidence type="ECO:0000256" key="3">
    <source>
        <dbReference type="ARBA" id="ARBA00022475"/>
    </source>
</evidence>
<keyword evidence="4 13" id="KW-0812">Transmembrane</keyword>
<evidence type="ECO:0000256" key="6">
    <source>
        <dbReference type="ARBA" id="ARBA00023015"/>
    </source>
</evidence>
<evidence type="ECO:0000313" key="17">
    <source>
        <dbReference type="Proteomes" id="UP000635245"/>
    </source>
</evidence>
<evidence type="ECO:0000256" key="13">
    <source>
        <dbReference type="SAM" id="Phobius"/>
    </source>
</evidence>
<feature type="transmembrane region" description="Helical" evidence="13">
    <location>
        <begin position="96"/>
        <end position="118"/>
    </location>
</feature>
<dbReference type="Gene3D" id="1.10.10.1320">
    <property type="entry name" value="Anti-sigma factor, zinc-finger domain"/>
    <property type="match status" value="1"/>
</dbReference>
<dbReference type="Proteomes" id="UP000635245">
    <property type="component" value="Unassembled WGS sequence"/>
</dbReference>
<proteinExistence type="predicted"/>
<evidence type="ECO:0000256" key="7">
    <source>
        <dbReference type="ARBA" id="ARBA00023136"/>
    </source>
</evidence>
<dbReference type="GO" id="GO:0006417">
    <property type="term" value="P:regulation of translation"/>
    <property type="evidence" value="ECO:0007669"/>
    <property type="project" value="TreeGrafter"/>
</dbReference>
<evidence type="ECO:0000256" key="4">
    <source>
        <dbReference type="ARBA" id="ARBA00022692"/>
    </source>
</evidence>
<dbReference type="InterPro" id="IPR041916">
    <property type="entry name" value="Anti_sigma_zinc_sf"/>
</dbReference>
<evidence type="ECO:0000256" key="12">
    <source>
        <dbReference type="SAM" id="MobiDB-lite"/>
    </source>
</evidence>
<evidence type="ECO:0000256" key="10">
    <source>
        <dbReference type="ARBA" id="ARBA00030803"/>
    </source>
</evidence>
<comment type="subcellular location">
    <subcellularLocation>
        <location evidence="2">Cell membrane</location>
    </subcellularLocation>
    <subcellularLocation>
        <location evidence="1">Membrane</location>
        <topology evidence="1">Single-pass membrane protein</topology>
    </subcellularLocation>
</comment>
<dbReference type="InterPro" id="IPR051474">
    <property type="entry name" value="Anti-sigma-K/W_factor"/>
</dbReference>
<dbReference type="GO" id="GO:0016989">
    <property type="term" value="F:sigma factor antagonist activity"/>
    <property type="evidence" value="ECO:0007669"/>
    <property type="project" value="TreeGrafter"/>
</dbReference>
<dbReference type="AlphaFoldDB" id="A0A934QW88"/>
<reference evidence="16" key="1">
    <citation type="submission" date="2020-12" db="EMBL/GenBank/DDBJ databases">
        <title>Prauserella sp. ASG 168, a novel actinomycete isolated from cave rock.</title>
        <authorList>
            <person name="Suriyachadkun C."/>
        </authorList>
    </citation>
    <scope>NUCLEOTIDE SEQUENCE</scope>
    <source>
        <strain evidence="16">ASG 168</strain>
    </source>
</reference>
<keyword evidence="5 13" id="KW-1133">Transmembrane helix</keyword>
<keyword evidence="17" id="KW-1185">Reference proteome</keyword>
<dbReference type="InterPro" id="IPR018764">
    <property type="entry name" value="RskA_C"/>
</dbReference>
<dbReference type="GO" id="GO:0005886">
    <property type="term" value="C:plasma membrane"/>
    <property type="evidence" value="ECO:0007669"/>
    <property type="project" value="UniProtKB-SubCell"/>
</dbReference>
<keyword evidence="3" id="KW-1003">Cell membrane</keyword>
<protein>
    <recommendedName>
        <fullName evidence="10">Regulator of SigK</fullName>
    </recommendedName>
    <alternativeName>
        <fullName evidence="9">Sigma-K anti-sigma factor RskA</fullName>
    </alternativeName>
</protein>
<feature type="region of interest" description="Disordered" evidence="12">
    <location>
        <begin position="234"/>
        <end position="254"/>
    </location>
</feature>
<dbReference type="PANTHER" id="PTHR37461:SF1">
    <property type="entry name" value="ANTI-SIGMA-K FACTOR RSKA"/>
    <property type="match status" value="1"/>
</dbReference>
<evidence type="ECO:0000256" key="5">
    <source>
        <dbReference type="ARBA" id="ARBA00022989"/>
    </source>
</evidence>
<comment type="caution">
    <text evidence="16">The sequence shown here is derived from an EMBL/GenBank/DDBJ whole genome shotgun (WGS) entry which is preliminary data.</text>
</comment>
<evidence type="ECO:0000313" key="16">
    <source>
        <dbReference type="EMBL" id="MBK1787755.1"/>
    </source>
</evidence>
<evidence type="ECO:0000256" key="1">
    <source>
        <dbReference type="ARBA" id="ARBA00004167"/>
    </source>
</evidence>
<sequence>MDGADGEMATLTGAYAVHALGEAERTAFEEHLAGCEACAQEVRELTATAARLGEAAAAEPPPALRQRVLDEIARTRQDPPETTVVPFPARRDRSRLVTRIAVAAAVAALALATGLGVVTVRTNQQLDQAEQRLEQASERGAAMASVLYAPDAHVVHGSADGAAMTAVVSRSEGRAVLMPERMPEAPSGHVHQLWAIGPGGARSMALMPDAGGGDRQPLVAALPDGTDVLGVTVEPDGGSPQPTTDPLMSLSLRA</sequence>
<accession>A0A934QW88</accession>
<evidence type="ECO:0000256" key="11">
    <source>
        <dbReference type="SAM" id="Coils"/>
    </source>
</evidence>
<evidence type="ECO:0000256" key="8">
    <source>
        <dbReference type="ARBA" id="ARBA00023163"/>
    </source>
</evidence>
<evidence type="ECO:0000259" key="14">
    <source>
        <dbReference type="Pfam" id="PF10099"/>
    </source>
</evidence>
<dbReference type="Pfam" id="PF13490">
    <property type="entry name" value="zf-HC2"/>
    <property type="match status" value="1"/>
</dbReference>
<dbReference type="PANTHER" id="PTHR37461">
    <property type="entry name" value="ANTI-SIGMA-K FACTOR RSKA"/>
    <property type="match status" value="1"/>
</dbReference>
<feature type="domain" description="Anti-sigma K factor RskA C-terminal" evidence="14">
    <location>
        <begin position="102"/>
        <end position="246"/>
    </location>
</feature>
<evidence type="ECO:0000259" key="15">
    <source>
        <dbReference type="Pfam" id="PF13490"/>
    </source>
</evidence>
<feature type="coiled-coil region" evidence="11">
    <location>
        <begin position="119"/>
        <end position="146"/>
    </location>
</feature>
<dbReference type="InterPro" id="IPR027383">
    <property type="entry name" value="Znf_put"/>
</dbReference>
<feature type="domain" description="Putative zinc-finger" evidence="15">
    <location>
        <begin position="13"/>
        <end position="39"/>
    </location>
</feature>
<keyword evidence="8" id="KW-0804">Transcription</keyword>
<evidence type="ECO:0000256" key="9">
    <source>
        <dbReference type="ARBA" id="ARBA00029829"/>
    </source>
</evidence>
<organism evidence="16 17">
    <name type="scientific">Prauserella cavernicola</name>
    <dbReference type="NCBI Taxonomy" id="2800127"/>
    <lineage>
        <taxon>Bacteria</taxon>
        <taxon>Bacillati</taxon>
        <taxon>Actinomycetota</taxon>
        <taxon>Actinomycetes</taxon>
        <taxon>Pseudonocardiales</taxon>
        <taxon>Pseudonocardiaceae</taxon>
        <taxon>Prauserella</taxon>
    </lineage>
</organism>
<keyword evidence="11" id="KW-0175">Coiled coil</keyword>
<name>A0A934QW88_9PSEU</name>